<dbReference type="GO" id="GO:0016757">
    <property type="term" value="F:glycosyltransferase activity"/>
    <property type="evidence" value="ECO:0007669"/>
    <property type="project" value="TreeGrafter"/>
</dbReference>
<dbReference type="Gene3D" id="3.40.50.2000">
    <property type="entry name" value="Glycogen Phosphorylase B"/>
    <property type="match status" value="2"/>
</dbReference>
<dbReference type="OrthoDB" id="46222at2157"/>
<dbReference type="SUPFAM" id="SSF53756">
    <property type="entry name" value="UDP-Glycosyltransferase/glycogen phosphorylase"/>
    <property type="match status" value="1"/>
</dbReference>
<gene>
    <name evidence="2" type="ORF">SAMN05444342_1626</name>
</gene>
<dbReference type="RefSeq" id="WP_026177769.1">
    <property type="nucleotide sequence ID" value="NZ_AEMG01000004.1"/>
</dbReference>
<proteinExistence type="inferred from homology"/>
<evidence type="ECO:0000313" key="2">
    <source>
        <dbReference type="EMBL" id="SHK54697.1"/>
    </source>
</evidence>
<evidence type="ECO:0008006" key="4">
    <source>
        <dbReference type="Google" id="ProtNLM"/>
    </source>
</evidence>
<organism evidence="2 3">
    <name type="scientific">Haladaptatus paucihalophilus DX253</name>
    <dbReference type="NCBI Taxonomy" id="797209"/>
    <lineage>
        <taxon>Archaea</taxon>
        <taxon>Methanobacteriati</taxon>
        <taxon>Methanobacteriota</taxon>
        <taxon>Stenosarchaea group</taxon>
        <taxon>Halobacteria</taxon>
        <taxon>Halobacteriales</taxon>
        <taxon>Haladaptataceae</taxon>
        <taxon>Haladaptatus</taxon>
    </lineage>
</organism>
<accession>A0A1M6TCG9</accession>
<name>A0A1M6TCG9_HALPU</name>
<protein>
    <recommendedName>
        <fullName evidence="4">UDP:flavonoid glycosyltransferase YjiC, YdhE family</fullName>
    </recommendedName>
</protein>
<dbReference type="Proteomes" id="UP000184203">
    <property type="component" value="Unassembled WGS sequence"/>
</dbReference>
<dbReference type="PANTHER" id="PTHR21015">
    <property type="entry name" value="UDP-N-ACETYLGLUCOSAMINE--N-ACETYLMURAMYL-(PENTAPEPTIDE) PYROPHOSPHORYL-UNDECAPRENOL N-ACETYLGLUCOSAMINE TRANSFERASE 1"/>
    <property type="match status" value="1"/>
</dbReference>
<sequence>MSRTVAVAHYPEGAGHATRMLAVAQALEGPETDVVLAGGGPGSQFIEHNGYEVYRPATVDYIGDYQGGSILDVVTRSVPNSGRRVFDFVRWLRREDPAALVTDDMFAAMAAHCTDTPLYVLTHNAASYYDAAIEEVFTWILNRYQISVSHAFFYPAVWPPDRGDPPGVVHIPPIALEPNGEEPPDDIDVLLVPSTYTTNFAELARALEDDGNDVTLVGHDGWESVPSLLPWIQAANVVVCSGYSTVMEAAVAGTPCIIYPFTDEQHGVSRVIERRGLRGFQIEHSIPHVTRAVRHPPESPEYENGADRAAEYVLDHME</sequence>
<dbReference type="EMBL" id="FRAN01000002">
    <property type="protein sequence ID" value="SHK54697.1"/>
    <property type="molecule type" value="Genomic_DNA"/>
</dbReference>
<reference evidence="3" key="1">
    <citation type="submission" date="2016-11" db="EMBL/GenBank/DDBJ databases">
        <authorList>
            <person name="Varghese N."/>
            <person name="Submissions S."/>
        </authorList>
    </citation>
    <scope>NUCLEOTIDE SEQUENCE [LARGE SCALE GENOMIC DNA]</scope>
    <source>
        <strain evidence="3">DX253</strain>
    </source>
</reference>
<keyword evidence="3" id="KW-1185">Reference proteome</keyword>
<comment type="similarity">
    <text evidence="1">Belongs to the glycosyltransferase 28 family.</text>
</comment>
<dbReference type="PANTHER" id="PTHR21015:SF22">
    <property type="entry name" value="GLYCOSYLTRANSFERASE"/>
    <property type="match status" value="1"/>
</dbReference>
<evidence type="ECO:0000256" key="1">
    <source>
        <dbReference type="ARBA" id="ARBA00006962"/>
    </source>
</evidence>
<dbReference type="AlphaFoldDB" id="A0A1M6TCG9"/>
<evidence type="ECO:0000313" key="3">
    <source>
        <dbReference type="Proteomes" id="UP000184203"/>
    </source>
</evidence>